<dbReference type="GO" id="GO:0006900">
    <property type="term" value="P:vesicle budding from membrane"/>
    <property type="evidence" value="ECO:0007669"/>
    <property type="project" value="TreeGrafter"/>
</dbReference>
<feature type="region of interest" description="Disordered" evidence="7">
    <location>
        <begin position="1"/>
        <end position="38"/>
    </location>
</feature>
<feature type="region of interest" description="Disordered" evidence="7">
    <location>
        <begin position="189"/>
        <end position="229"/>
    </location>
</feature>
<dbReference type="EMBL" id="ATMH01001140">
    <property type="protein sequence ID" value="EPY35534.1"/>
    <property type="molecule type" value="Genomic_DNA"/>
</dbReference>
<evidence type="ECO:0000256" key="2">
    <source>
        <dbReference type="ARBA" id="ARBA00006190"/>
    </source>
</evidence>
<evidence type="ECO:0000256" key="3">
    <source>
        <dbReference type="ARBA" id="ARBA00022448"/>
    </source>
</evidence>
<dbReference type="OrthoDB" id="441172at2759"/>
<evidence type="ECO:0000313" key="9">
    <source>
        <dbReference type="EMBL" id="EPY35534.1"/>
    </source>
</evidence>
<reference evidence="8 10" key="1">
    <citation type="journal article" date="2013" name="PLoS ONE">
        <title>Predicting the Proteins of Angomonas deanei, Strigomonas culicis and Their Respective Endosymbionts Reveals New Aspects of the Trypanosomatidae Family.</title>
        <authorList>
            <person name="Motta M.C."/>
            <person name="Martins A.C."/>
            <person name="de Souza S.S."/>
            <person name="Catta-Preta C.M."/>
            <person name="Silva R."/>
            <person name="Klein C.C."/>
            <person name="de Almeida L.G."/>
            <person name="de Lima Cunha O."/>
            <person name="Ciapina L.P."/>
            <person name="Brocchi M."/>
            <person name="Colabardini A.C."/>
            <person name="de Araujo Lima B."/>
            <person name="Machado C.R."/>
            <person name="de Almeida Soares C.M."/>
            <person name="Probst C.M."/>
            <person name="de Menezes C.B."/>
            <person name="Thompson C.E."/>
            <person name="Bartholomeu D.C."/>
            <person name="Gradia D.F."/>
            <person name="Pavoni D.P."/>
            <person name="Grisard E.C."/>
            <person name="Fantinatti-Garboggini F."/>
            <person name="Marchini F.K."/>
            <person name="Rodrigues-Luiz G.F."/>
            <person name="Wagner G."/>
            <person name="Goldman G.H."/>
            <person name="Fietto J.L."/>
            <person name="Elias M.C."/>
            <person name="Goldman M.H."/>
            <person name="Sagot M.F."/>
            <person name="Pereira M."/>
            <person name="Stoco P.H."/>
            <person name="de Mendonca-Neto R.P."/>
            <person name="Teixeira S.M."/>
            <person name="Maciel T.E."/>
            <person name="de Oliveira Mendes T.A."/>
            <person name="Urmenyi T.P."/>
            <person name="de Souza W."/>
            <person name="Schenkman S."/>
            <person name="de Vasconcelos A.T."/>
        </authorList>
    </citation>
    <scope>NUCLEOTIDE SEQUENCE [LARGE SCALE GENOMIC DNA]</scope>
</reference>
<dbReference type="GO" id="GO:0005771">
    <property type="term" value="C:multivesicular body"/>
    <property type="evidence" value="ECO:0007669"/>
    <property type="project" value="TreeGrafter"/>
</dbReference>
<comment type="subcellular location">
    <subcellularLocation>
        <location evidence="1">Endosome membrane</location>
    </subcellularLocation>
</comment>
<dbReference type="InterPro" id="IPR005024">
    <property type="entry name" value="Snf7_fam"/>
</dbReference>
<dbReference type="EMBL" id="ATMH01003608">
    <property type="protein sequence ID" value="EPY31129.1"/>
    <property type="molecule type" value="Genomic_DNA"/>
</dbReference>
<evidence type="ECO:0000256" key="5">
    <source>
        <dbReference type="ARBA" id="ARBA00022927"/>
    </source>
</evidence>
<dbReference type="Proteomes" id="UP000015354">
    <property type="component" value="Unassembled WGS sequence"/>
</dbReference>
<sequence length="229" mass="26287">MGLSNSKGKQDKDHSRKAQSKKKEEPKERATITSSDRAKLQLKMQRDNLLASIRKYERVAEEEHGKAKEFMLVGNKRKALYCLKREKIQQNQIQSVTNILDNVENLINTVEFQEIEVEVVNAMRDGKSELEKLNKMLDIDDIEKLMDETAESIDEARRIDAVLSQPIAGITDDDELLAELKGQMEEVTEEKEKVDLNDVNVPMHNIPTKKKEKTPQKEEEEESPVRVTA</sequence>
<keyword evidence="4" id="KW-0967">Endosome</keyword>
<gene>
    <name evidence="9" type="ORF">STCU_01140</name>
    <name evidence="8" type="ORF">STCU_03608</name>
</gene>
<keyword evidence="10" id="KW-1185">Reference proteome</keyword>
<keyword evidence="3" id="KW-0813">Transport</keyword>
<evidence type="ECO:0000313" key="10">
    <source>
        <dbReference type="Proteomes" id="UP000015354"/>
    </source>
</evidence>
<keyword evidence="6" id="KW-0472">Membrane</keyword>
<comment type="caution">
    <text evidence="8">The sequence shown here is derived from an EMBL/GenBank/DDBJ whole genome shotgun (WGS) entry which is preliminary data.</text>
</comment>
<dbReference type="AlphaFoldDB" id="S9UQT2"/>
<protein>
    <submittedName>
        <fullName evidence="8">Charged multivesicular body protein 6</fullName>
    </submittedName>
</protein>
<dbReference type="Gene3D" id="1.10.287.1060">
    <property type="entry name" value="ESAT-6-like"/>
    <property type="match status" value="1"/>
</dbReference>
<dbReference type="PANTHER" id="PTHR22761">
    <property type="entry name" value="CHARGED MULTIVESICULAR BODY PROTEIN"/>
    <property type="match status" value="1"/>
</dbReference>
<evidence type="ECO:0000313" key="8">
    <source>
        <dbReference type="EMBL" id="EPY31129.1"/>
    </source>
</evidence>
<name>S9UQT2_9TRYP</name>
<dbReference type="PANTHER" id="PTHR22761:SF5">
    <property type="entry name" value="CHARGED MULTIVESICULAR BODY PROTEIN 6"/>
    <property type="match status" value="1"/>
</dbReference>
<feature type="compositionally biased region" description="Basic and acidic residues" evidence="7">
    <location>
        <begin position="8"/>
        <end position="30"/>
    </location>
</feature>
<dbReference type="GO" id="GO:0032511">
    <property type="term" value="P:late endosome to vacuole transport via multivesicular body sorting pathway"/>
    <property type="evidence" value="ECO:0007669"/>
    <property type="project" value="TreeGrafter"/>
</dbReference>
<proteinExistence type="inferred from homology"/>
<dbReference type="GO" id="GO:0015031">
    <property type="term" value="P:protein transport"/>
    <property type="evidence" value="ECO:0007669"/>
    <property type="project" value="UniProtKB-KW"/>
</dbReference>
<reference evidence="8" key="2">
    <citation type="submission" date="2013-03" db="EMBL/GenBank/DDBJ databases">
        <authorList>
            <person name="Motta M.C.M."/>
            <person name="Martins A.C.A."/>
            <person name="Preta C.M.C.C."/>
            <person name="Silva R."/>
            <person name="de Souza S.S."/>
            <person name="Klein C.C."/>
            <person name="de Almeida L.G.P."/>
            <person name="Cunha O.L."/>
            <person name="Colabardini A.C."/>
            <person name="Lima B.A."/>
            <person name="Machado C.R."/>
            <person name="Soares C.M.A."/>
            <person name="de Menezes C.B.A."/>
            <person name="Bartolomeu D.C."/>
            <person name="Grisard E.C."/>
            <person name="Fantinatti-Garboggini F."/>
            <person name="Rodrigues-Luiz G.F."/>
            <person name="Wagner G."/>
            <person name="Goldman G.H."/>
            <person name="Fietto J.L.R."/>
            <person name="Ciapina L.P."/>
            <person name="Brocchi M."/>
            <person name="Elias M.C."/>
            <person name="Goldman M.H.S."/>
            <person name="Sagot M.-F."/>
            <person name="Pereira M."/>
            <person name="Stoco P.H."/>
            <person name="Teixeira S.M.R."/>
            <person name="de Mendonca-Neto R.P."/>
            <person name="Maciel T.E.F."/>
            <person name="Mendes T.A.O."/>
            <person name="Urmenyi T.P."/>
            <person name="Teixeira M.M.G."/>
            <person name="de Camargo E.F.P."/>
            <person name="de Sousa W."/>
            <person name="Schenkman S."/>
            <person name="de Vasconcelos A.T.R."/>
        </authorList>
    </citation>
    <scope>NUCLEOTIDE SEQUENCE</scope>
</reference>
<comment type="similarity">
    <text evidence="2">Belongs to the SNF7 family.</text>
</comment>
<evidence type="ECO:0000256" key="1">
    <source>
        <dbReference type="ARBA" id="ARBA00004608"/>
    </source>
</evidence>
<keyword evidence="5" id="KW-0653">Protein transport</keyword>
<organism evidence="8 10">
    <name type="scientific">Strigomonas culicis</name>
    <dbReference type="NCBI Taxonomy" id="28005"/>
    <lineage>
        <taxon>Eukaryota</taxon>
        <taxon>Discoba</taxon>
        <taxon>Euglenozoa</taxon>
        <taxon>Kinetoplastea</taxon>
        <taxon>Metakinetoplastina</taxon>
        <taxon>Trypanosomatida</taxon>
        <taxon>Trypanosomatidae</taxon>
        <taxon>Strigomonadinae</taxon>
        <taxon>Strigomonas</taxon>
    </lineage>
</organism>
<evidence type="ECO:0000256" key="7">
    <source>
        <dbReference type="SAM" id="MobiDB-lite"/>
    </source>
</evidence>
<dbReference type="GO" id="GO:0000815">
    <property type="term" value="C:ESCRT III complex"/>
    <property type="evidence" value="ECO:0007669"/>
    <property type="project" value="TreeGrafter"/>
</dbReference>
<accession>S9UQT2</accession>
<evidence type="ECO:0000256" key="4">
    <source>
        <dbReference type="ARBA" id="ARBA00022753"/>
    </source>
</evidence>
<evidence type="ECO:0000256" key="6">
    <source>
        <dbReference type="ARBA" id="ARBA00023136"/>
    </source>
</evidence>
<dbReference type="Pfam" id="PF03357">
    <property type="entry name" value="Snf7"/>
    <property type="match status" value="1"/>
</dbReference>